<dbReference type="Pfam" id="PF04969">
    <property type="entry name" value="CS"/>
    <property type="match status" value="1"/>
</dbReference>
<feature type="domain" description="CS" evidence="1">
    <location>
        <begin position="175"/>
        <end position="270"/>
    </location>
</feature>
<dbReference type="SUPFAM" id="SSF49764">
    <property type="entry name" value="HSP20-like chaperones"/>
    <property type="match status" value="1"/>
</dbReference>
<dbReference type="InterPro" id="IPR007052">
    <property type="entry name" value="CS_dom"/>
</dbReference>
<gene>
    <name evidence="2" type="ORF">CPOL0286_LOCUS10660</name>
</gene>
<accession>A0A6V4G6C6</accession>
<dbReference type="GO" id="GO:0006457">
    <property type="term" value="P:protein folding"/>
    <property type="evidence" value="ECO:0007669"/>
    <property type="project" value="TreeGrafter"/>
</dbReference>
<reference evidence="2" key="1">
    <citation type="submission" date="2021-01" db="EMBL/GenBank/DDBJ databases">
        <authorList>
            <person name="Corre E."/>
            <person name="Pelletier E."/>
            <person name="Niang G."/>
            <person name="Scheremetjew M."/>
            <person name="Finn R."/>
            <person name="Kale V."/>
            <person name="Holt S."/>
            <person name="Cochrane G."/>
            <person name="Meng A."/>
            <person name="Brown T."/>
            <person name="Cohen L."/>
        </authorList>
    </citation>
    <scope>NUCLEOTIDE SEQUENCE</scope>
    <source>
        <strain evidence="2">UIO037</strain>
    </source>
</reference>
<evidence type="ECO:0000259" key="1">
    <source>
        <dbReference type="PROSITE" id="PS51203"/>
    </source>
</evidence>
<dbReference type="InterPro" id="IPR037898">
    <property type="entry name" value="NudC_fam"/>
</dbReference>
<dbReference type="CDD" id="cd06467">
    <property type="entry name" value="p23_NUDC_like"/>
    <property type="match status" value="1"/>
</dbReference>
<dbReference type="InterPro" id="IPR008978">
    <property type="entry name" value="HSP20-like_chaperone"/>
</dbReference>
<dbReference type="AlphaFoldDB" id="A0A6V4G6C6"/>
<evidence type="ECO:0000313" key="2">
    <source>
        <dbReference type="EMBL" id="CAE2228263.1"/>
    </source>
</evidence>
<protein>
    <recommendedName>
        <fullName evidence="1">CS domain-containing protein</fullName>
    </recommendedName>
</protein>
<dbReference type="PANTHER" id="PTHR12356">
    <property type="entry name" value="NUCLEAR MOVEMENT PROTEIN NUDC"/>
    <property type="match status" value="1"/>
</dbReference>
<organism evidence="2">
    <name type="scientific">Prymnesium polylepis</name>
    <dbReference type="NCBI Taxonomy" id="72548"/>
    <lineage>
        <taxon>Eukaryota</taxon>
        <taxon>Haptista</taxon>
        <taxon>Haptophyta</taxon>
        <taxon>Prymnesiophyceae</taxon>
        <taxon>Prymnesiales</taxon>
        <taxon>Prymnesiaceae</taxon>
        <taxon>Prymnesium</taxon>
    </lineage>
</organism>
<dbReference type="Gene3D" id="2.60.40.790">
    <property type="match status" value="1"/>
</dbReference>
<dbReference type="PROSITE" id="PS51203">
    <property type="entry name" value="CS"/>
    <property type="match status" value="1"/>
</dbReference>
<dbReference type="EMBL" id="HBKO01023608">
    <property type="protein sequence ID" value="CAE2228263.1"/>
    <property type="molecule type" value="Transcribed_RNA"/>
</dbReference>
<proteinExistence type="predicted"/>
<name>A0A6V4G6C6_9EUKA</name>
<dbReference type="GO" id="GO:0051082">
    <property type="term" value="F:unfolded protein binding"/>
    <property type="evidence" value="ECO:0007669"/>
    <property type="project" value="TreeGrafter"/>
</dbReference>
<dbReference type="GO" id="GO:0005737">
    <property type="term" value="C:cytoplasm"/>
    <property type="evidence" value="ECO:0007669"/>
    <property type="project" value="TreeGrafter"/>
</dbReference>
<sequence>MAVEEQVAASLKAAAMPVEAGQERHDSLVKTQDKPLRSVLDALGACTEEYKRDRFWADLAKPIDKAIEKLREEEAELAAGEYDKAAEARKVAMMLLEHHDEQMQAAAAAGHLFVNESKMVKMVHDAFKWDGTLTLASPLNSMAQATMAMQKEGAKERQYHAQNNQDRLEKVRSAMKPYTFEHTADHQEMTVKVPVPPATASRDVKCKVTRDTIRVSVQGHAKQPAVIDGKLQHPVDPEAFDWHLEGKGEERTLVLDLEKVSGGIDWYDLLQVGSAGQLV</sequence>